<protein>
    <submittedName>
        <fullName evidence="1">Uncharacterized protein</fullName>
    </submittedName>
</protein>
<proteinExistence type="predicted"/>
<reference evidence="1 2" key="1">
    <citation type="journal article" date="2014" name="Virology">
        <title>Genome of brown tide virus (AaV), the little giant of the Megaviridae, elucidates NCLDV genome expansion and host-virus coevolution.</title>
        <authorList>
            <person name="Moniruzzaman M."/>
            <person name="LeCleir G.R."/>
            <person name="Brown C.M."/>
            <person name="Gobler C.J."/>
            <person name="Bidle K.D."/>
            <person name="Wilson W.H."/>
            <person name="Wilhelm S.W."/>
        </authorList>
    </citation>
    <scope>NUCLEOTIDE SEQUENCE [LARGE SCALE GENOMIC DNA]</scope>
    <source>
        <strain evidence="1">BtV-01</strain>
    </source>
</reference>
<dbReference type="Proteomes" id="UP000028667">
    <property type="component" value="Segment"/>
</dbReference>
<organism evidence="1 2">
    <name type="scientific">Aureococcus anophagefferens virus</name>
    <dbReference type="NCBI Taxonomy" id="1474867"/>
    <lineage>
        <taxon>Viruses</taxon>
        <taxon>Varidnaviria</taxon>
        <taxon>Bamfordvirae</taxon>
        <taxon>Nucleocytoviricota</taxon>
        <taxon>Megaviricetes</taxon>
        <taxon>Imitervirales</taxon>
        <taxon>Schizomimiviridae</taxon>
        <taxon>Kratosvirus</taxon>
        <taxon>Kratosvirus quantuckense</taxon>
    </lineage>
</organism>
<dbReference type="GeneID" id="20041617"/>
<dbReference type="EMBL" id="KJ645900">
    <property type="protein sequence ID" value="AII17259.1"/>
    <property type="molecule type" value="Genomic_DNA"/>
</dbReference>
<accession>A0A076FG60</accession>
<keyword evidence="2" id="KW-1185">Reference proteome</keyword>
<dbReference type="RefSeq" id="YP_009052395.1">
    <property type="nucleotide sequence ID" value="NC_024697.1"/>
</dbReference>
<evidence type="ECO:0000313" key="1">
    <source>
        <dbReference type="EMBL" id="AII17259.1"/>
    </source>
</evidence>
<evidence type="ECO:0000313" key="2">
    <source>
        <dbReference type="Proteomes" id="UP000028667"/>
    </source>
</evidence>
<dbReference type="KEGG" id="vg:20041617"/>
<gene>
    <name evidence="1" type="ORF">AaV_321</name>
</gene>
<name>A0A076FG60_9VIRU</name>
<sequence length="87" mass="10334">MDSKKKKKLKEVIAFPYICNLEKRVIVKKVLKIDLDTFETLYEWQVANNKLPKTQKIICLKLKNGVPLTLREIQYENKRKSIDLKND</sequence>